<name>E9GRQ6_DAPPU</name>
<dbReference type="KEGG" id="dpx:DAPPUDRAFT_247084"/>
<gene>
    <name evidence="1" type="ORF">DAPPUDRAFT_247084</name>
</gene>
<evidence type="ECO:0000313" key="2">
    <source>
        <dbReference type="Proteomes" id="UP000000305"/>
    </source>
</evidence>
<keyword evidence="2" id="KW-1185">Reference proteome</keyword>
<evidence type="ECO:0000313" key="1">
    <source>
        <dbReference type="EMBL" id="EFX77812.1"/>
    </source>
</evidence>
<dbReference type="AlphaFoldDB" id="E9GRQ6"/>
<protein>
    <submittedName>
        <fullName evidence="1">Uncharacterized protein</fullName>
    </submittedName>
</protein>
<dbReference type="EMBL" id="GL732560">
    <property type="protein sequence ID" value="EFX77812.1"/>
    <property type="molecule type" value="Genomic_DNA"/>
</dbReference>
<organism evidence="1 2">
    <name type="scientific">Daphnia pulex</name>
    <name type="common">Water flea</name>
    <dbReference type="NCBI Taxonomy" id="6669"/>
    <lineage>
        <taxon>Eukaryota</taxon>
        <taxon>Metazoa</taxon>
        <taxon>Ecdysozoa</taxon>
        <taxon>Arthropoda</taxon>
        <taxon>Crustacea</taxon>
        <taxon>Branchiopoda</taxon>
        <taxon>Diplostraca</taxon>
        <taxon>Cladocera</taxon>
        <taxon>Anomopoda</taxon>
        <taxon>Daphniidae</taxon>
        <taxon>Daphnia</taxon>
    </lineage>
</organism>
<reference evidence="1 2" key="1">
    <citation type="journal article" date="2011" name="Science">
        <title>The ecoresponsive genome of Daphnia pulex.</title>
        <authorList>
            <person name="Colbourne J.K."/>
            <person name="Pfrender M.E."/>
            <person name="Gilbert D."/>
            <person name="Thomas W.K."/>
            <person name="Tucker A."/>
            <person name="Oakley T.H."/>
            <person name="Tokishita S."/>
            <person name="Aerts A."/>
            <person name="Arnold G.J."/>
            <person name="Basu M.K."/>
            <person name="Bauer D.J."/>
            <person name="Caceres C.E."/>
            <person name="Carmel L."/>
            <person name="Casola C."/>
            <person name="Choi J.H."/>
            <person name="Detter J.C."/>
            <person name="Dong Q."/>
            <person name="Dusheyko S."/>
            <person name="Eads B.D."/>
            <person name="Frohlich T."/>
            <person name="Geiler-Samerotte K.A."/>
            <person name="Gerlach D."/>
            <person name="Hatcher P."/>
            <person name="Jogdeo S."/>
            <person name="Krijgsveld J."/>
            <person name="Kriventseva E.V."/>
            <person name="Kultz D."/>
            <person name="Laforsch C."/>
            <person name="Lindquist E."/>
            <person name="Lopez J."/>
            <person name="Manak J.R."/>
            <person name="Muller J."/>
            <person name="Pangilinan J."/>
            <person name="Patwardhan R.P."/>
            <person name="Pitluck S."/>
            <person name="Pritham E.J."/>
            <person name="Rechtsteiner A."/>
            <person name="Rho M."/>
            <person name="Rogozin I.B."/>
            <person name="Sakarya O."/>
            <person name="Salamov A."/>
            <person name="Schaack S."/>
            <person name="Shapiro H."/>
            <person name="Shiga Y."/>
            <person name="Skalitzky C."/>
            <person name="Smith Z."/>
            <person name="Souvorov A."/>
            <person name="Sung W."/>
            <person name="Tang Z."/>
            <person name="Tsuchiya D."/>
            <person name="Tu H."/>
            <person name="Vos H."/>
            <person name="Wang M."/>
            <person name="Wolf Y.I."/>
            <person name="Yamagata H."/>
            <person name="Yamada T."/>
            <person name="Ye Y."/>
            <person name="Shaw J.R."/>
            <person name="Andrews J."/>
            <person name="Crease T.J."/>
            <person name="Tang H."/>
            <person name="Lucas S.M."/>
            <person name="Robertson H.M."/>
            <person name="Bork P."/>
            <person name="Koonin E.V."/>
            <person name="Zdobnov E.M."/>
            <person name="Grigoriev I.V."/>
            <person name="Lynch M."/>
            <person name="Boore J.L."/>
        </authorList>
    </citation>
    <scope>NUCLEOTIDE SEQUENCE [LARGE SCALE GENOMIC DNA]</scope>
</reference>
<accession>E9GRQ6</accession>
<dbReference type="HOGENOM" id="CLU_2560601_0_0_1"/>
<proteinExistence type="predicted"/>
<dbReference type="InParanoid" id="E9GRQ6"/>
<dbReference type="Proteomes" id="UP000000305">
    <property type="component" value="Unassembled WGS sequence"/>
</dbReference>
<sequence length="82" mass="9151">MTDAFVLSTLLQIFNVFQMAITVDEKRAAQAVTGFTPEERRIQNILNALPQGIATVNVFQMTIIVDHMRAAQALTGLTTKEW</sequence>